<dbReference type="AlphaFoldDB" id="A0A330M9I7"/>
<name>A0A330M9I7_9GAMM</name>
<evidence type="ECO:0000313" key="1">
    <source>
        <dbReference type="EMBL" id="SQH77660.1"/>
    </source>
</evidence>
<reference evidence="2" key="1">
    <citation type="submission" date="2018-06" db="EMBL/GenBank/DDBJ databases">
        <authorList>
            <person name="Cea G.-C."/>
            <person name="William W."/>
        </authorList>
    </citation>
    <scope>NUCLEOTIDE SEQUENCE [LARGE SCALE GENOMIC DNA]</scope>
    <source>
        <strain evidence="2">DB21MT-2</strain>
    </source>
</reference>
<dbReference type="EMBL" id="LS483452">
    <property type="protein sequence ID" value="SQH77660.1"/>
    <property type="molecule type" value="Genomic_DNA"/>
</dbReference>
<sequence length="25" mass="2799">MLSMVHFLKVSVHCRTGSLEIEPAN</sequence>
<proteinExistence type="predicted"/>
<dbReference type="Proteomes" id="UP000250123">
    <property type="component" value="Chromosome SHEWBE"/>
</dbReference>
<evidence type="ECO:0000313" key="2">
    <source>
        <dbReference type="Proteomes" id="UP000250123"/>
    </source>
</evidence>
<organism evidence="1 2">
    <name type="scientific">Shewanella benthica</name>
    <dbReference type="NCBI Taxonomy" id="43661"/>
    <lineage>
        <taxon>Bacteria</taxon>
        <taxon>Pseudomonadati</taxon>
        <taxon>Pseudomonadota</taxon>
        <taxon>Gammaproteobacteria</taxon>
        <taxon>Alteromonadales</taxon>
        <taxon>Shewanellaceae</taxon>
        <taxon>Shewanella</taxon>
    </lineage>
</organism>
<protein>
    <submittedName>
        <fullName evidence="1">Uncharacterized protein</fullName>
    </submittedName>
</protein>
<dbReference type="KEGG" id="sbk:SHEWBE_3697"/>
<gene>
    <name evidence="1" type="ORF">SHEWBE_3697</name>
</gene>
<accession>A0A330M9I7</accession>